<dbReference type="AlphaFoldDB" id="A0A0M4T3T2"/>
<dbReference type="EMBL" id="CP012678">
    <property type="protein sequence ID" value="ALF60515.1"/>
    <property type="molecule type" value="Genomic_DNA"/>
</dbReference>
<reference evidence="4 5" key="1">
    <citation type="submission" date="2015-09" db="EMBL/GenBank/DDBJ databases">
        <title>Complete genome of Psychrobacter urativorans R10.10B.</title>
        <authorList>
            <person name="See-Too W.S."/>
            <person name="Chan K.G."/>
        </authorList>
    </citation>
    <scope>NUCLEOTIDE SEQUENCE [LARGE SCALE GENOMIC DNA]</scope>
    <source>
        <strain evidence="4 5">R10.10B</strain>
    </source>
</reference>
<name>A0A0M4T3T2_9GAMM</name>
<dbReference type="STRING" id="45610.AOC03_11060"/>
<dbReference type="Proteomes" id="UP000059847">
    <property type="component" value="Chromosome"/>
</dbReference>
<keyword evidence="2" id="KW-0184">Conjugation</keyword>
<accession>A0A0M4T3T2</accession>
<feature type="domain" description="MobA/MobL protein" evidence="3">
    <location>
        <begin position="13"/>
        <end position="80"/>
    </location>
</feature>
<evidence type="ECO:0000256" key="1">
    <source>
        <dbReference type="ARBA" id="ARBA00010873"/>
    </source>
</evidence>
<dbReference type="KEGG" id="pur:AOC03_11060"/>
<dbReference type="InterPro" id="IPR005053">
    <property type="entry name" value="MobA_MobL"/>
</dbReference>
<evidence type="ECO:0000259" key="3">
    <source>
        <dbReference type="Pfam" id="PF03389"/>
    </source>
</evidence>
<proteinExistence type="inferred from homology"/>
<dbReference type="OrthoDB" id="6653322at2"/>
<comment type="similarity">
    <text evidence="1">Belongs to the MobA/MobL family.</text>
</comment>
<evidence type="ECO:0000313" key="4">
    <source>
        <dbReference type="EMBL" id="ALF60515.1"/>
    </source>
</evidence>
<organism evidence="4 5">
    <name type="scientific">Psychrobacter urativorans</name>
    <dbReference type="NCBI Taxonomy" id="45610"/>
    <lineage>
        <taxon>Bacteria</taxon>
        <taxon>Pseudomonadati</taxon>
        <taxon>Pseudomonadota</taxon>
        <taxon>Gammaproteobacteria</taxon>
        <taxon>Moraxellales</taxon>
        <taxon>Moraxellaceae</taxon>
        <taxon>Psychrobacter</taxon>
    </lineage>
</organism>
<evidence type="ECO:0000313" key="5">
    <source>
        <dbReference type="Proteomes" id="UP000059847"/>
    </source>
</evidence>
<dbReference type="Pfam" id="PF03389">
    <property type="entry name" value="MobA_MobL"/>
    <property type="match status" value="1"/>
</dbReference>
<sequence>MALTNKSQMELSNIQLKDLELPRAQDELKELRKEWTTIANRQLQNVWSEACIDHRSHADRRLDLLPIEKLRWEGSAIERKGIKIAIGDYNRIG</sequence>
<gene>
    <name evidence="4" type="ORF">AOC03_11060</name>
</gene>
<keyword evidence="5" id="KW-1185">Reference proteome</keyword>
<evidence type="ECO:0000256" key="2">
    <source>
        <dbReference type="ARBA" id="ARBA00022971"/>
    </source>
</evidence>
<protein>
    <recommendedName>
        <fullName evidence="3">MobA/MobL protein domain-containing protein</fullName>
    </recommendedName>
</protein>